<dbReference type="CDD" id="cd07043">
    <property type="entry name" value="STAS_anti-anti-sigma_factors"/>
    <property type="match status" value="1"/>
</dbReference>
<dbReference type="OrthoDB" id="9793697at2"/>
<protein>
    <recommendedName>
        <fullName evidence="2">Anti-sigma factor antagonist</fullName>
    </recommendedName>
</protein>
<dbReference type="SUPFAM" id="SSF52091">
    <property type="entry name" value="SpoIIaa-like"/>
    <property type="match status" value="1"/>
</dbReference>
<dbReference type="Proteomes" id="UP000184334">
    <property type="component" value="Unassembled WGS sequence"/>
</dbReference>
<dbReference type="InterPro" id="IPR003658">
    <property type="entry name" value="Anti-sigma_ant"/>
</dbReference>
<sequence length="104" mass="12059">MKKEIYGNSATVFLQGRIDINNSEELRDELNELAENGIKRIFIDMSALEYIDSSGLGRILYFFMNYKKKGGSMELHNVKNENVKKVIEIVRLDKIIPVKDYNVE</sequence>
<keyword evidence="5" id="KW-1185">Reference proteome</keyword>
<dbReference type="Gene3D" id="3.30.750.24">
    <property type="entry name" value="STAS domain"/>
    <property type="match status" value="1"/>
</dbReference>
<feature type="domain" description="STAS" evidence="3">
    <location>
        <begin position="1"/>
        <end position="104"/>
    </location>
</feature>
<accession>A0A1M4V8J7</accession>
<dbReference type="InterPro" id="IPR002645">
    <property type="entry name" value="STAS_dom"/>
</dbReference>
<dbReference type="PANTHER" id="PTHR33495">
    <property type="entry name" value="ANTI-SIGMA FACTOR ANTAGONIST TM_1081-RELATED-RELATED"/>
    <property type="match status" value="1"/>
</dbReference>
<dbReference type="NCBIfam" id="TIGR00377">
    <property type="entry name" value="ant_ant_sig"/>
    <property type="match status" value="1"/>
</dbReference>
<evidence type="ECO:0000256" key="1">
    <source>
        <dbReference type="ARBA" id="ARBA00009013"/>
    </source>
</evidence>
<evidence type="ECO:0000313" key="5">
    <source>
        <dbReference type="Proteomes" id="UP000184334"/>
    </source>
</evidence>
<dbReference type="EMBL" id="FQUI01000010">
    <property type="protein sequence ID" value="SHE65252.1"/>
    <property type="molecule type" value="Genomic_DNA"/>
</dbReference>
<dbReference type="STRING" id="1122195.SAMN02745164_00863"/>
<comment type="caution">
    <text evidence="4">The sequence shown here is derived from an EMBL/GenBank/DDBJ whole genome shotgun (WGS) entry which is preliminary data.</text>
</comment>
<dbReference type="GO" id="GO:0043856">
    <property type="term" value="F:anti-sigma factor antagonist activity"/>
    <property type="evidence" value="ECO:0007669"/>
    <property type="project" value="InterPro"/>
</dbReference>
<evidence type="ECO:0000313" key="4">
    <source>
        <dbReference type="EMBL" id="SHE65252.1"/>
    </source>
</evidence>
<dbReference type="AlphaFoldDB" id="A0A1M4V8J7"/>
<reference evidence="4" key="1">
    <citation type="submission" date="2016-11" db="EMBL/GenBank/DDBJ databases">
        <authorList>
            <person name="Varghese N."/>
            <person name="Submissions S."/>
        </authorList>
    </citation>
    <scope>NUCLEOTIDE SEQUENCE [LARGE SCALE GENOMIC DNA]</scope>
    <source>
        <strain evidence="4">DSM 16785</strain>
    </source>
</reference>
<dbReference type="Pfam" id="PF01740">
    <property type="entry name" value="STAS"/>
    <property type="match status" value="1"/>
</dbReference>
<evidence type="ECO:0000259" key="3">
    <source>
        <dbReference type="PROSITE" id="PS50801"/>
    </source>
</evidence>
<dbReference type="PROSITE" id="PS50801">
    <property type="entry name" value="STAS"/>
    <property type="match status" value="1"/>
</dbReference>
<gene>
    <name evidence="4" type="ORF">SAMN02745164_00863</name>
</gene>
<proteinExistence type="inferred from homology"/>
<organism evidence="4 5">
    <name type="scientific">Marinitoga hydrogenitolerans (strain DSM 16785 / JCM 12826 / AT1271)</name>
    <dbReference type="NCBI Taxonomy" id="1122195"/>
    <lineage>
        <taxon>Bacteria</taxon>
        <taxon>Thermotogati</taxon>
        <taxon>Thermotogota</taxon>
        <taxon>Thermotogae</taxon>
        <taxon>Petrotogales</taxon>
        <taxon>Petrotogaceae</taxon>
        <taxon>Marinitoga</taxon>
    </lineage>
</organism>
<name>A0A1M4V8J7_MARH1</name>
<dbReference type="InterPro" id="IPR036513">
    <property type="entry name" value="STAS_dom_sf"/>
</dbReference>
<dbReference type="RefSeq" id="WP_072863802.1">
    <property type="nucleotide sequence ID" value="NZ_FQUI01000010.1"/>
</dbReference>
<evidence type="ECO:0000256" key="2">
    <source>
        <dbReference type="RuleBase" id="RU003749"/>
    </source>
</evidence>
<comment type="similarity">
    <text evidence="1 2">Belongs to the anti-sigma-factor antagonist family.</text>
</comment>